<proteinExistence type="inferred from homology"/>
<evidence type="ECO:0000256" key="3">
    <source>
        <dbReference type="ARBA" id="ARBA00010617"/>
    </source>
</evidence>
<evidence type="ECO:0000256" key="6">
    <source>
        <dbReference type="ARBA" id="ARBA00023002"/>
    </source>
</evidence>
<dbReference type="PRINTS" id="PR00463">
    <property type="entry name" value="EP450I"/>
</dbReference>
<dbReference type="InParanoid" id="A0A166ASY7"/>
<dbReference type="PANTHER" id="PTHR46300:SF7">
    <property type="entry name" value="P450, PUTATIVE (EUROFUNG)-RELATED"/>
    <property type="match status" value="1"/>
</dbReference>
<dbReference type="CDD" id="cd11065">
    <property type="entry name" value="CYP64-like"/>
    <property type="match status" value="1"/>
</dbReference>
<feature type="transmembrane region" description="Helical" evidence="11">
    <location>
        <begin position="6"/>
        <end position="29"/>
    </location>
</feature>
<protein>
    <submittedName>
        <fullName evidence="12">Cytochrome P450</fullName>
    </submittedName>
</protein>
<dbReference type="PANTHER" id="PTHR46300">
    <property type="entry name" value="P450, PUTATIVE (EUROFUNG)-RELATED-RELATED"/>
    <property type="match status" value="1"/>
</dbReference>
<dbReference type="PROSITE" id="PS00086">
    <property type="entry name" value="CYTOCHROME_P450"/>
    <property type="match status" value="1"/>
</dbReference>
<dbReference type="GO" id="GO:0016705">
    <property type="term" value="F:oxidoreductase activity, acting on paired donors, with incorporation or reduction of molecular oxygen"/>
    <property type="evidence" value="ECO:0007669"/>
    <property type="project" value="InterPro"/>
</dbReference>
<dbReference type="InterPro" id="IPR001128">
    <property type="entry name" value="Cyt_P450"/>
</dbReference>
<evidence type="ECO:0000256" key="8">
    <source>
        <dbReference type="ARBA" id="ARBA00023033"/>
    </source>
</evidence>
<evidence type="ECO:0000256" key="11">
    <source>
        <dbReference type="SAM" id="Phobius"/>
    </source>
</evidence>
<evidence type="ECO:0000256" key="10">
    <source>
        <dbReference type="RuleBase" id="RU000461"/>
    </source>
</evidence>
<evidence type="ECO:0000256" key="5">
    <source>
        <dbReference type="ARBA" id="ARBA00022723"/>
    </source>
</evidence>
<comment type="cofactor">
    <cofactor evidence="1 9">
        <name>heme</name>
        <dbReference type="ChEBI" id="CHEBI:30413"/>
    </cofactor>
</comment>
<keyword evidence="11" id="KW-0812">Transmembrane</keyword>
<dbReference type="Pfam" id="PF00067">
    <property type="entry name" value="p450"/>
    <property type="match status" value="1"/>
</dbReference>
<keyword evidence="11" id="KW-0472">Membrane</keyword>
<dbReference type="EMBL" id="KV425966">
    <property type="protein sequence ID" value="KZV94869.1"/>
    <property type="molecule type" value="Genomic_DNA"/>
</dbReference>
<comment type="similarity">
    <text evidence="3 10">Belongs to the cytochrome P450 family.</text>
</comment>
<dbReference type="Gene3D" id="1.10.630.10">
    <property type="entry name" value="Cytochrome P450"/>
    <property type="match status" value="1"/>
</dbReference>
<dbReference type="InterPro" id="IPR002401">
    <property type="entry name" value="Cyt_P450_E_grp-I"/>
</dbReference>
<dbReference type="OrthoDB" id="2789670at2759"/>
<dbReference type="STRING" id="1314781.A0A166ASY7"/>
<evidence type="ECO:0000256" key="9">
    <source>
        <dbReference type="PIRSR" id="PIRSR602401-1"/>
    </source>
</evidence>
<keyword evidence="5 9" id="KW-0479">Metal-binding</keyword>
<evidence type="ECO:0000256" key="7">
    <source>
        <dbReference type="ARBA" id="ARBA00023004"/>
    </source>
</evidence>
<dbReference type="SUPFAM" id="SSF48264">
    <property type="entry name" value="Cytochrome P450"/>
    <property type="match status" value="1"/>
</dbReference>
<dbReference type="GO" id="GO:0020037">
    <property type="term" value="F:heme binding"/>
    <property type="evidence" value="ECO:0007669"/>
    <property type="project" value="InterPro"/>
</dbReference>
<evidence type="ECO:0000256" key="4">
    <source>
        <dbReference type="ARBA" id="ARBA00022617"/>
    </source>
</evidence>
<dbReference type="AlphaFoldDB" id="A0A166ASY7"/>
<sequence>MLSFTSHGQIFAGVSIATVAIGYCLVHLYHRLGLPPGPRGWPLLGNLFDRPKAKDWLVYSQWTKVYGEGNIISLRILGHTLIVLNSAQDAKELLQTRAANYSSRINMTMVKLIGMGDGVVTSPPGERFRTMRKLMTKFLGSQGTKNCEMTITGAVIAFLSRLQGGEGGSPEDLRVHVKRLVGSTLLQLVYGYLPTGDDDAYMKLAEEAISIVLSAARPGWLVDTFPSLRFLPSWLPGMGFKRTAERWRATVTRARQEPWKWAEHAQSRGAGNVEYSSSFAAQLLSDPDRTQDDALCCTVLLSLYSGGLEPTSSAAATLFLTLAMHPDAQAKAQEEIDSVTREERLPTLADRPRLPYLNALLKEVYRWQPIVPLAIPHISSDADQYERYRIPKGSIVLPNIWHMLHDPEKYPDPMDFKPERFLDQPSPEDMINEDPTRYVFGFGQRKCPGRLLADSFLFLLAAKTLATVHISETVDMEGKPLSPDALDYSSGTVSQPPAFTCTVRRRRSSLDHARQAHT</sequence>
<evidence type="ECO:0000313" key="12">
    <source>
        <dbReference type="EMBL" id="KZV94869.1"/>
    </source>
</evidence>
<dbReference type="InterPro" id="IPR050364">
    <property type="entry name" value="Cytochrome_P450_fung"/>
</dbReference>
<comment type="pathway">
    <text evidence="2">Secondary metabolite biosynthesis.</text>
</comment>
<accession>A0A166ASY7</accession>
<keyword evidence="6 10" id="KW-0560">Oxidoreductase</keyword>
<evidence type="ECO:0000313" key="13">
    <source>
        <dbReference type="Proteomes" id="UP000077266"/>
    </source>
</evidence>
<gene>
    <name evidence="12" type="ORF">EXIGLDRAFT_672709</name>
</gene>
<organism evidence="12 13">
    <name type="scientific">Exidia glandulosa HHB12029</name>
    <dbReference type="NCBI Taxonomy" id="1314781"/>
    <lineage>
        <taxon>Eukaryota</taxon>
        <taxon>Fungi</taxon>
        <taxon>Dikarya</taxon>
        <taxon>Basidiomycota</taxon>
        <taxon>Agaricomycotina</taxon>
        <taxon>Agaricomycetes</taxon>
        <taxon>Auriculariales</taxon>
        <taxon>Exidiaceae</taxon>
        <taxon>Exidia</taxon>
    </lineage>
</organism>
<reference evidence="12 13" key="1">
    <citation type="journal article" date="2016" name="Mol. Biol. Evol.">
        <title>Comparative Genomics of Early-Diverging Mushroom-Forming Fungi Provides Insights into the Origins of Lignocellulose Decay Capabilities.</title>
        <authorList>
            <person name="Nagy L.G."/>
            <person name="Riley R."/>
            <person name="Tritt A."/>
            <person name="Adam C."/>
            <person name="Daum C."/>
            <person name="Floudas D."/>
            <person name="Sun H."/>
            <person name="Yadav J.S."/>
            <person name="Pangilinan J."/>
            <person name="Larsson K.H."/>
            <person name="Matsuura K."/>
            <person name="Barry K."/>
            <person name="Labutti K."/>
            <person name="Kuo R."/>
            <person name="Ohm R.A."/>
            <person name="Bhattacharya S.S."/>
            <person name="Shirouzu T."/>
            <person name="Yoshinaga Y."/>
            <person name="Martin F.M."/>
            <person name="Grigoriev I.V."/>
            <person name="Hibbett D.S."/>
        </authorList>
    </citation>
    <scope>NUCLEOTIDE SEQUENCE [LARGE SCALE GENOMIC DNA]</scope>
    <source>
        <strain evidence="12 13">HHB12029</strain>
    </source>
</reference>
<feature type="binding site" description="axial binding residue" evidence="9">
    <location>
        <position position="447"/>
    </location>
    <ligand>
        <name>heme</name>
        <dbReference type="ChEBI" id="CHEBI:30413"/>
    </ligand>
    <ligandPart>
        <name>Fe</name>
        <dbReference type="ChEBI" id="CHEBI:18248"/>
    </ligandPart>
</feature>
<name>A0A166ASY7_EXIGL</name>
<dbReference type="InterPro" id="IPR036396">
    <property type="entry name" value="Cyt_P450_sf"/>
</dbReference>
<dbReference type="InterPro" id="IPR017972">
    <property type="entry name" value="Cyt_P450_CS"/>
</dbReference>
<dbReference type="GO" id="GO:0004497">
    <property type="term" value="F:monooxygenase activity"/>
    <property type="evidence" value="ECO:0007669"/>
    <property type="project" value="UniProtKB-KW"/>
</dbReference>
<keyword evidence="8 10" id="KW-0503">Monooxygenase</keyword>
<dbReference type="GO" id="GO:0005506">
    <property type="term" value="F:iron ion binding"/>
    <property type="evidence" value="ECO:0007669"/>
    <property type="project" value="InterPro"/>
</dbReference>
<evidence type="ECO:0000256" key="1">
    <source>
        <dbReference type="ARBA" id="ARBA00001971"/>
    </source>
</evidence>
<keyword evidence="7 9" id="KW-0408">Iron</keyword>
<keyword evidence="4 9" id="KW-0349">Heme</keyword>
<dbReference type="Proteomes" id="UP000077266">
    <property type="component" value="Unassembled WGS sequence"/>
</dbReference>
<keyword evidence="11" id="KW-1133">Transmembrane helix</keyword>
<keyword evidence="13" id="KW-1185">Reference proteome</keyword>
<evidence type="ECO:0000256" key="2">
    <source>
        <dbReference type="ARBA" id="ARBA00005179"/>
    </source>
</evidence>